<evidence type="ECO:0000313" key="2">
    <source>
        <dbReference type="EMBL" id="EXU75322.1"/>
    </source>
</evidence>
<name>A0A014PWQ9_9GAMM</name>
<reference evidence="2 3" key="1">
    <citation type="submission" date="2014-02" db="EMBL/GenBank/DDBJ databases">
        <title>Draft genome of Erwinia mallotivora strain BT-MARDI, a papaya dieback pathogen.</title>
        <authorList>
            <person name="Redzuan R."/>
            <person name="Abu Bakar N."/>
            <person name="Badrun R."/>
            <person name="Mohd Raih M.F."/>
            <person name="Rozano L."/>
            <person name="Mat Amin N."/>
        </authorList>
    </citation>
    <scope>NUCLEOTIDE SEQUENCE [LARGE SCALE GENOMIC DNA]</scope>
    <source>
        <strain evidence="2 3">BT-MARDI</strain>
    </source>
</reference>
<gene>
    <name evidence="2" type="ORF">BG55_11995</name>
</gene>
<organism evidence="2 3">
    <name type="scientific">Erwinia mallotivora</name>
    <dbReference type="NCBI Taxonomy" id="69222"/>
    <lineage>
        <taxon>Bacteria</taxon>
        <taxon>Pseudomonadati</taxon>
        <taxon>Pseudomonadota</taxon>
        <taxon>Gammaproteobacteria</taxon>
        <taxon>Enterobacterales</taxon>
        <taxon>Erwiniaceae</taxon>
        <taxon>Erwinia</taxon>
    </lineage>
</organism>
<dbReference type="AlphaFoldDB" id="A0A014PWQ9"/>
<feature type="compositionally biased region" description="Polar residues" evidence="1">
    <location>
        <begin position="67"/>
        <end position="77"/>
    </location>
</feature>
<keyword evidence="3" id="KW-1185">Reference proteome</keyword>
<comment type="caution">
    <text evidence="2">The sequence shown here is derived from an EMBL/GenBank/DDBJ whole genome shotgun (WGS) entry which is preliminary data.</text>
</comment>
<dbReference type="EMBL" id="JFHN01000049">
    <property type="protein sequence ID" value="EXU75322.1"/>
    <property type="molecule type" value="Genomic_DNA"/>
</dbReference>
<evidence type="ECO:0000313" key="3">
    <source>
        <dbReference type="Proteomes" id="UP000019918"/>
    </source>
</evidence>
<dbReference type="PATRIC" id="fig|69222.5.peg.2474"/>
<dbReference type="RefSeq" id="WP_034937641.1">
    <property type="nucleotide sequence ID" value="NZ_JFHN01000049.1"/>
</dbReference>
<dbReference type="STRING" id="69222.BG55_11995"/>
<dbReference type="InterPro" id="IPR024684">
    <property type="entry name" value="Tscrpt_act_PerC/SfV_Orf40"/>
</dbReference>
<proteinExistence type="predicted"/>
<feature type="region of interest" description="Disordered" evidence="1">
    <location>
        <begin position="55"/>
        <end position="77"/>
    </location>
</feature>
<protein>
    <submittedName>
        <fullName evidence="2">Peptide chain release factor H</fullName>
    </submittedName>
</protein>
<dbReference type="OrthoDB" id="6630580at2"/>
<dbReference type="Pfam" id="PF06069">
    <property type="entry name" value="PerC"/>
    <property type="match status" value="1"/>
</dbReference>
<evidence type="ECO:0000256" key="1">
    <source>
        <dbReference type="SAM" id="MobiDB-lite"/>
    </source>
</evidence>
<accession>A0A014PWQ9</accession>
<dbReference type="Proteomes" id="UP000019918">
    <property type="component" value="Unassembled WGS sequence"/>
</dbReference>
<sequence>MELRDTLAECLEKKGQWRRAARRWLAVMDKTTDDGNREAIALRRAHCIDMAANVPPDGRRAEHRRCGQTQSRVNREY</sequence>